<feature type="domain" description="S-adenosyl-l-methionine hydroxide adenosyltransferase N-terminal" evidence="3">
    <location>
        <begin position="6"/>
        <end position="149"/>
    </location>
</feature>
<comment type="caution">
    <text evidence="5">The sequence shown here is derived from an EMBL/GenBank/DDBJ whole genome shotgun (WGS) entry which is preliminary data.</text>
</comment>
<evidence type="ECO:0000256" key="2">
    <source>
        <dbReference type="ARBA" id="ARBA00024035"/>
    </source>
</evidence>
<dbReference type="PANTHER" id="PTHR35092">
    <property type="entry name" value="CHLORINASE MJ1651"/>
    <property type="match status" value="1"/>
</dbReference>
<dbReference type="Pfam" id="PF01887">
    <property type="entry name" value="SAM_HAT_N"/>
    <property type="match status" value="1"/>
</dbReference>
<keyword evidence="5" id="KW-0804">Transcription</keyword>
<dbReference type="RefSeq" id="WP_083068063.1">
    <property type="nucleotide sequence ID" value="NZ_NBTM02000001.1"/>
</dbReference>
<organism evidence="5 6">
    <name type="scientific">Aerococcus viridans</name>
    <dbReference type="NCBI Taxonomy" id="1377"/>
    <lineage>
        <taxon>Bacteria</taxon>
        <taxon>Bacillati</taxon>
        <taxon>Bacillota</taxon>
        <taxon>Bacilli</taxon>
        <taxon>Lactobacillales</taxon>
        <taxon>Aerococcaceae</taxon>
        <taxon>Aerococcus</taxon>
    </lineage>
</organism>
<sequence length="280" mass="30710">MTNNFLVLQTDFGLGDGAVAAMYGVAYTVDPALTIANLTHEIPTYDIFAASYRLLQTIKYWPANTVFVSVVDPGVGSARKSVVAKTNSGHYIVTPDNGTLTHVAKHIGLESVKEIDEIKNRLPHSEESHTFHGRDVYVYNGAKLAQDASYYDELKNNIPADTVTSFELGDLRLADDTIYGTIDILDIRFGSLWTNIPSIMLKEAGIQNGDTISVTIYHNGVKHYQNHILFGHSFADVPVGEPVGYINSLLNLGVAINQQNFSETYGVGTGVDWNIEITKI</sequence>
<dbReference type="Pfam" id="PF20257">
    <property type="entry name" value="SAM_HAT_C"/>
    <property type="match status" value="1"/>
</dbReference>
<accession>A0A2J9PLK3</accession>
<dbReference type="SUPFAM" id="SSF102522">
    <property type="entry name" value="Bacterial fluorinating enzyme, N-terminal domain"/>
    <property type="match status" value="1"/>
</dbReference>
<dbReference type="InterPro" id="IPR002747">
    <property type="entry name" value="SAM_OH_AdoTrfase"/>
</dbReference>
<dbReference type="GO" id="GO:0000428">
    <property type="term" value="C:DNA-directed RNA polymerase complex"/>
    <property type="evidence" value="ECO:0007669"/>
    <property type="project" value="UniProtKB-KW"/>
</dbReference>
<dbReference type="Gene3D" id="3.40.50.10790">
    <property type="entry name" value="S-adenosyl-l-methionine hydroxide adenosyltransferase, N-terminal"/>
    <property type="match status" value="1"/>
</dbReference>
<dbReference type="InterPro" id="IPR023228">
    <property type="entry name" value="SAM_OH_AdoTrfase_N_sf"/>
</dbReference>
<dbReference type="Proteomes" id="UP000192813">
    <property type="component" value="Unassembled WGS sequence"/>
</dbReference>
<dbReference type="PIRSF" id="PIRSF006779">
    <property type="entry name" value="UCP006779"/>
    <property type="match status" value="1"/>
</dbReference>
<proteinExistence type="inferred from homology"/>
<dbReference type="SUPFAM" id="SSF101852">
    <property type="entry name" value="Bacterial fluorinating enzyme, C-terminal domain"/>
    <property type="match status" value="1"/>
</dbReference>
<dbReference type="EMBL" id="NBTM02000001">
    <property type="protein sequence ID" value="PNL91229.1"/>
    <property type="molecule type" value="Genomic_DNA"/>
</dbReference>
<keyword evidence="1" id="KW-0949">S-adenosyl-L-methionine</keyword>
<name>A0A2J9PLK3_9LACT</name>
<evidence type="ECO:0000259" key="3">
    <source>
        <dbReference type="Pfam" id="PF01887"/>
    </source>
</evidence>
<gene>
    <name evidence="5" type="ORF">A6J77_002885</name>
</gene>
<evidence type="ECO:0000259" key="4">
    <source>
        <dbReference type="Pfam" id="PF20257"/>
    </source>
</evidence>
<dbReference type="InterPro" id="IPR046469">
    <property type="entry name" value="SAM_HAT_N"/>
</dbReference>
<dbReference type="AlphaFoldDB" id="A0A2J9PLK3"/>
<evidence type="ECO:0000313" key="6">
    <source>
        <dbReference type="Proteomes" id="UP000192813"/>
    </source>
</evidence>
<dbReference type="Gene3D" id="2.40.30.90">
    <property type="entry name" value="Bacterial fluorinating enzyme like"/>
    <property type="match status" value="1"/>
</dbReference>
<reference evidence="6" key="1">
    <citation type="submission" date="2017-12" db="EMBL/GenBank/DDBJ databases">
        <title>FDA dAtabase for Regulatory Grade micrObial Sequences (FDA-ARGOS): Supporting development and validation of Infectious Disease Dx tests.</title>
        <authorList>
            <person name="Hoffmann M."/>
            <person name="Allard M."/>
            <person name="Evans P."/>
            <person name="Brown E."/>
            <person name="Tallon L."/>
            <person name="Sadzewicz L."/>
            <person name="Sengamalay N."/>
            <person name="Ott S."/>
            <person name="Godinez A."/>
            <person name="Nagaraj S."/>
            <person name="Vavikolanu K."/>
            <person name="Aluvathingal J."/>
            <person name="Nadendla S."/>
            <person name="Sichtig H."/>
        </authorList>
    </citation>
    <scope>NUCLEOTIDE SEQUENCE [LARGE SCALE GENOMIC DNA]</scope>
    <source>
        <strain evidence="6">FDAARGOS_249</strain>
    </source>
</reference>
<dbReference type="InterPro" id="IPR023227">
    <property type="entry name" value="SAM_OH_AdoTrfase_C_sf"/>
</dbReference>
<evidence type="ECO:0000256" key="1">
    <source>
        <dbReference type="ARBA" id="ARBA00022691"/>
    </source>
</evidence>
<keyword evidence="5" id="KW-0240">DNA-directed RNA polymerase</keyword>
<dbReference type="InterPro" id="IPR046470">
    <property type="entry name" value="SAM_HAT_C"/>
</dbReference>
<feature type="domain" description="S-adenosyl-l-methionine hydroxide adenosyltransferase C-terminal" evidence="4">
    <location>
        <begin position="180"/>
        <end position="273"/>
    </location>
</feature>
<protein>
    <submittedName>
        <fullName evidence="5">DNA-directed RNA polymerase subunit delta</fullName>
    </submittedName>
</protein>
<evidence type="ECO:0000313" key="5">
    <source>
        <dbReference type="EMBL" id="PNL91229.1"/>
    </source>
</evidence>
<dbReference type="PANTHER" id="PTHR35092:SF1">
    <property type="entry name" value="CHLORINASE MJ1651"/>
    <property type="match status" value="1"/>
</dbReference>
<comment type="similarity">
    <text evidence="2">Belongs to the SAM hydrolase / SAM-dependent halogenase family.</text>
</comment>